<dbReference type="GO" id="GO:1990904">
    <property type="term" value="C:ribonucleoprotein complex"/>
    <property type="evidence" value="ECO:0007669"/>
    <property type="project" value="UniProtKB-UniRule"/>
</dbReference>
<evidence type="ECO:0000313" key="20">
    <source>
        <dbReference type="Ensembl" id="ENSPCOP00000009901.1"/>
    </source>
</evidence>
<evidence type="ECO:0000256" key="14">
    <source>
        <dbReference type="ARBA" id="ARBA00023118"/>
    </source>
</evidence>
<keyword evidence="10 18" id="KW-0677">Repeat</keyword>
<dbReference type="CDD" id="cd01283">
    <property type="entry name" value="cytidine_deaminase"/>
    <property type="match status" value="1"/>
</dbReference>
<reference evidence="20" key="1">
    <citation type="submission" date="2025-08" db="UniProtKB">
        <authorList>
            <consortium name="Ensembl"/>
        </authorList>
    </citation>
    <scope>IDENTIFICATION</scope>
</reference>
<dbReference type="GO" id="GO:0010526">
    <property type="term" value="P:transposable element silencing"/>
    <property type="evidence" value="ECO:0007669"/>
    <property type="project" value="UniProtKB-UniRule"/>
</dbReference>
<feature type="domain" description="CMP/dCMP-type deaminase" evidence="19">
    <location>
        <begin position="30"/>
        <end position="150"/>
    </location>
</feature>
<dbReference type="PANTHER" id="PTHR13857">
    <property type="entry name" value="MRNA EDITING ENZYME"/>
    <property type="match status" value="1"/>
</dbReference>
<dbReference type="AlphaFoldDB" id="A0A2K6F7G3"/>
<dbReference type="Pfam" id="PF18782">
    <property type="entry name" value="NAD2"/>
    <property type="match status" value="1"/>
</dbReference>
<dbReference type="GO" id="GO:0016554">
    <property type="term" value="P:cytidine to uridine editing"/>
    <property type="evidence" value="ECO:0007669"/>
    <property type="project" value="TreeGrafter"/>
</dbReference>
<dbReference type="Proteomes" id="UP000233160">
    <property type="component" value="Unassembled WGS sequence"/>
</dbReference>
<keyword evidence="7 18" id="KW-0597">Phosphoprotein</keyword>
<keyword evidence="15 18" id="KW-0539">Nucleus</keyword>
<dbReference type="FunFam" id="3.40.140.10:FF:000029">
    <property type="entry name" value="DNA dC-&gt;dU-editing enzyme APOBEC-3G"/>
    <property type="match status" value="1"/>
</dbReference>
<organism evidence="20 21">
    <name type="scientific">Propithecus coquereli</name>
    <name type="common">Coquerel's sifaka</name>
    <name type="synonym">Propithecus verreauxi coquereli</name>
    <dbReference type="NCBI Taxonomy" id="379532"/>
    <lineage>
        <taxon>Eukaryota</taxon>
        <taxon>Metazoa</taxon>
        <taxon>Chordata</taxon>
        <taxon>Craniata</taxon>
        <taxon>Vertebrata</taxon>
        <taxon>Euteleostomi</taxon>
        <taxon>Mammalia</taxon>
        <taxon>Eutheria</taxon>
        <taxon>Euarchontoglires</taxon>
        <taxon>Primates</taxon>
        <taxon>Strepsirrhini</taxon>
        <taxon>Lemuriformes</taxon>
        <taxon>Indriidae</taxon>
        <taxon>Propithecus</taxon>
    </lineage>
</organism>
<dbReference type="GO" id="GO:0003723">
    <property type="term" value="F:RNA binding"/>
    <property type="evidence" value="ECO:0007669"/>
    <property type="project" value="TreeGrafter"/>
</dbReference>
<comment type="subcellular location">
    <subcellularLocation>
        <location evidence="3 18">Cytoplasm</location>
        <location evidence="3 18">P-body</location>
    </subcellularLocation>
    <subcellularLocation>
        <location evidence="18">Cytoplasm</location>
    </subcellularLocation>
    <subcellularLocation>
        <location evidence="2 18">Nucleus</location>
    </subcellularLocation>
    <text evidence="18">Mainly cytoplasmic, small amount are found in the nucleus.</text>
</comment>
<evidence type="ECO:0000256" key="13">
    <source>
        <dbReference type="ARBA" id="ARBA00022859"/>
    </source>
</evidence>
<evidence type="ECO:0000256" key="8">
    <source>
        <dbReference type="ARBA" id="ARBA00022588"/>
    </source>
</evidence>
<evidence type="ECO:0000256" key="3">
    <source>
        <dbReference type="ARBA" id="ARBA00004201"/>
    </source>
</evidence>
<comment type="cofactor">
    <cofactor evidence="1 18">
        <name>Zn(2+)</name>
        <dbReference type="ChEBI" id="CHEBI:29105"/>
    </cofactor>
</comment>
<evidence type="ECO:0000256" key="4">
    <source>
        <dbReference type="ARBA" id="ARBA00006576"/>
    </source>
</evidence>
<evidence type="ECO:0000256" key="6">
    <source>
        <dbReference type="ARBA" id="ARBA00022490"/>
    </source>
</evidence>
<comment type="function">
    <text evidence="18">DNA deaminase (cytidine deaminase) which acts as an inhibitor of retrovirus replication and retrotransposon mobility. After the penetration of retroviral nucleocapsids into target cells of infection and the initiation of reverse transcription, it can induce the conversion of cytosine to uracil in the minus-sense single-strand viral DNA, leading to G-to-A hypermutations in the subsequent plus-strand viral DNA. The resultant detrimental levels of mutations in the proviral genome, along with a deamination-independent mechanism that works prior to the proviral integration, together exert efficient antiretroviral effects in infected target cells. Selectively targets single-stranded DNA and does not deaminate double-stranded DNA or single- or double-stranded RNA.</text>
</comment>
<dbReference type="PROSITE" id="PS51747">
    <property type="entry name" value="CYT_DCMP_DEAMINASES_2"/>
    <property type="match status" value="1"/>
</dbReference>
<keyword evidence="21" id="KW-1185">Reference proteome</keyword>
<keyword evidence="11 18" id="KW-0378">Hydrolase</keyword>
<accession>A0A2K6F7G3</accession>
<evidence type="ECO:0000256" key="2">
    <source>
        <dbReference type="ARBA" id="ARBA00004123"/>
    </source>
</evidence>
<dbReference type="GO" id="GO:0051607">
    <property type="term" value="P:defense response to virus"/>
    <property type="evidence" value="ECO:0007669"/>
    <property type="project" value="UniProtKB-UniRule"/>
</dbReference>
<evidence type="ECO:0000256" key="11">
    <source>
        <dbReference type="ARBA" id="ARBA00022801"/>
    </source>
</evidence>
<dbReference type="InterPro" id="IPR050610">
    <property type="entry name" value="APOBEC_Cyt_Deaminase"/>
</dbReference>
<sequence length="202" mass="23012">GHATPVSGPQHLMDPDTFSYNFTNDPSVSGQNQTYLCHEVEVLDGDSWVPLDQYKGFLHNQAGYRGCPPRHAEMCFLDQLGSWQLDPTQRYRITCFISWSPCFNCAQEVAAFLWNNSHVILRVYTARFYYFGGKHKRPLRILHRAGAQIAIMTSADFEHCWSTFVDHQGRPFQAWQGLDEHSHTPVCVISLTLTAAPFNLSC</sequence>
<dbReference type="GeneTree" id="ENSGT00940000161999"/>
<evidence type="ECO:0000256" key="17">
    <source>
        <dbReference type="ARBA" id="ARBA00049114"/>
    </source>
</evidence>
<dbReference type="Gene3D" id="3.40.140.10">
    <property type="entry name" value="Cytidine Deaminase, domain 2"/>
    <property type="match status" value="1"/>
</dbReference>
<keyword evidence="14 18" id="KW-0051">Antiviral defense</keyword>
<dbReference type="InterPro" id="IPR002125">
    <property type="entry name" value="CMP_dCMP_dom"/>
</dbReference>
<dbReference type="InterPro" id="IPR016193">
    <property type="entry name" value="Cytidine_deaminase-like"/>
</dbReference>
<dbReference type="SUPFAM" id="SSF53927">
    <property type="entry name" value="Cytidine deaminase-like"/>
    <property type="match status" value="1"/>
</dbReference>
<evidence type="ECO:0000256" key="16">
    <source>
        <dbReference type="ARBA" id="ARBA00032972"/>
    </source>
</evidence>
<dbReference type="GO" id="GO:0045087">
    <property type="term" value="P:innate immune response"/>
    <property type="evidence" value="ECO:0007669"/>
    <property type="project" value="UniProtKB-UniRule"/>
</dbReference>
<keyword evidence="12 18" id="KW-0862">Zinc</keyword>
<dbReference type="OMA" id="QENTHMK"/>
<keyword evidence="6 18" id="KW-0963">Cytoplasm</keyword>
<reference evidence="20" key="2">
    <citation type="submission" date="2025-09" db="UniProtKB">
        <authorList>
            <consortium name="Ensembl"/>
        </authorList>
    </citation>
    <scope>IDENTIFICATION</scope>
</reference>
<evidence type="ECO:0000256" key="9">
    <source>
        <dbReference type="ARBA" id="ARBA00022723"/>
    </source>
</evidence>
<name>A0A2K6F7G3_PROCO</name>
<evidence type="ECO:0000256" key="10">
    <source>
        <dbReference type="ARBA" id="ARBA00022737"/>
    </source>
</evidence>
<protein>
    <recommendedName>
        <fullName evidence="5 18">DNA dC-&gt;dU-editing enzyme APOBEC-3G</fullName>
        <ecNumber evidence="18">3.5.4.-</ecNumber>
    </recommendedName>
    <alternativeName>
        <fullName evidence="16 18">Deoxycytidine deaminase</fullName>
    </alternativeName>
</protein>
<dbReference type="Ensembl" id="ENSPCOT00000020473.1">
    <property type="protein sequence ID" value="ENSPCOP00000009901.1"/>
    <property type="gene ID" value="ENSPCOG00000016357.1"/>
</dbReference>
<evidence type="ECO:0000256" key="12">
    <source>
        <dbReference type="ARBA" id="ARBA00022833"/>
    </source>
</evidence>
<dbReference type="STRING" id="379532.ENSPCOP00000009901"/>
<keyword evidence="8 18" id="KW-0399">Innate immunity</keyword>
<proteinExistence type="inferred from homology"/>
<comment type="similarity">
    <text evidence="4 18">Belongs to the cytidine and deoxycytidylate deaminase family.</text>
</comment>
<keyword evidence="9 18" id="KW-0479">Metal-binding</keyword>
<dbReference type="GO" id="GO:0008270">
    <property type="term" value="F:zinc ion binding"/>
    <property type="evidence" value="ECO:0007669"/>
    <property type="project" value="UniProtKB-UniRule"/>
</dbReference>
<evidence type="ECO:0000259" key="19">
    <source>
        <dbReference type="PROSITE" id="PS51747"/>
    </source>
</evidence>
<dbReference type="GO" id="GO:0045869">
    <property type="term" value="P:negative regulation of single stranded viral RNA replication via double stranded DNA intermediate"/>
    <property type="evidence" value="ECO:0007669"/>
    <property type="project" value="TreeGrafter"/>
</dbReference>
<evidence type="ECO:0000256" key="1">
    <source>
        <dbReference type="ARBA" id="ARBA00001947"/>
    </source>
</evidence>
<evidence type="ECO:0000256" key="7">
    <source>
        <dbReference type="ARBA" id="ARBA00022553"/>
    </source>
</evidence>
<evidence type="ECO:0000313" key="21">
    <source>
        <dbReference type="Proteomes" id="UP000233160"/>
    </source>
</evidence>
<comment type="domain">
    <text evidence="18">The CMP/dCMP deaminase domain 1 mediates RNA binding, RNA-dependent oligomerization and virion incorporation whereas the CMP/dCMP deaminase domain 2 confers deoxycytidine deaminase activity and substrate sequence specificity.</text>
</comment>
<dbReference type="GO" id="GO:0005634">
    <property type="term" value="C:nucleus"/>
    <property type="evidence" value="ECO:0007669"/>
    <property type="project" value="UniProtKB-SubCell"/>
</dbReference>
<dbReference type="GO" id="GO:0004126">
    <property type="term" value="F:cytidine deaminase activity"/>
    <property type="evidence" value="ECO:0007669"/>
    <property type="project" value="UniProtKB-UniRule"/>
</dbReference>
<evidence type="ECO:0000256" key="18">
    <source>
        <dbReference type="RuleBase" id="RU367054"/>
    </source>
</evidence>
<evidence type="ECO:0000256" key="5">
    <source>
        <dbReference type="ARBA" id="ARBA00020239"/>
    </source>
</evidence>
<dbReference type="PROSITE" id="PS00903">
    <property type="entry name" value="CYT_DCMP_DEAMINASES_1"/>
    <property type="match status" value="1"/>
</dbReference>
<dbReference type="PANTHER" id="PTHR13857:SF20">
    <property type="entry name" value="DNA DC-DU-EDITING ENZYME APOBEC-3G"/>
    <property type="match status" value="1"/>
</dbReference>
<dbReference type="GO" id="GO:0070383">
    <property type="term" value="P:DNA cytosine deamination"/>
    <property type="evidence" value="ECO:0007669"/>
    <property type="project" value="UniProtKB-UniRule"/>
</dbReference>
<dbReference type="GO" id="GO:0000932">
    <property type="term" value="C:P-body"/>
    <property type="evidence" value="ECO:0007669"/>
    <property type="project" value="UniProtKB-SubCell"/>
</dbReference>
<dbReference type="InterPro" id="IPR016192">
    <property type="entry name" value="APOBEC/CMP_deaminase_Zn-bd"/>
</dbReference>
<comment type="subunit">
    <text evidence="18">Homodimer.</text>
</comment>
<comment type="catalytic activity">
    <reaction evidence="17">
        <text>a 2'-deoxycytidine in single-stranded DNA + H2O + H(+) = a 2'-deoxyuridine in single-stranded DNA + NH4(+)</text>
        <dbReference type="Rhea" id="RHEA:50948"/>
        <dbReference type="Rhea" id="RHEA-COMP:12846"/>
        <dbReference type="Rhea" id="RHEA-COMP:12847"/>
        <dbReference type="ChEBI" id="CHEBI:15377"/>
        <dbReference type="ChEBI" id="CHEBI:15378"/>
        <dbReference type="ChEBI" id="CHEBI:28938"/>
        <dbReference type="ChEBI" id="CHEBI:85452"/>
        <dbReference type="ChEBI" id="CHEBI:133902"/>
        <dbReference type="EC" id="3.5.4.38"/>
    </reaction>
</comment>
<evidence type="ECO:0000256" key="15">
    <source>
        <dbReference type="ARBA" id="ARBA00023242"/>
    </source>
</evidence>
<dbReference type="EC" id="3.5.4.-" evidence="18"/>
<keyword evidence="13 18" id="KW-0391">Immunity</keyword>